<reference evidence="2" key="1">
    <citation type="submission" date="2022-08" db="EMBL/GenBank/DDBJ databases">
        <title>Novel sulfate-reducing endosymbionts in the free-living metamonad Anaeramoeba.</title>
        <authorList>
            <person name="Jerlstrom-Hultqvist J."/>
            <person name="Cepicka I."/>
            <person name="Gallot-Lavallee L."/>
            <person name="Salas-Leiva D."/>
            <person name="Curtis B.A."/>
            <person name="Zahonova K."/>
            <person name="Pipaliya S."/>
            <person name="Dacks J."/>
            <person name="Roger A.J."/>
        </authorList>
    </citation>
    <scope>NUCLEOTIDE SEQUENCE</scope>
    <source>
        <strain evidence="2">Schooner1</strain>
    </source>
</reference>
<gene>
    <name evidence="2" type="ORF">M0813_28474</name>
</gene>
<sequence length="372" mass="43587">MVDYYLETTSIFSLDLKQETREKYISLWENENYSKTIFDSLGEKIKKLLEEKYLQEFQKSYLHTELSDLEISKNEKFCSLSYFQLGLTFGEKSSGSLNTNIEIKSAVLDPFEFSSQLVNVLIEALDDSFWEGLGTIDMNKLQQSILFKKFLVEVPSLCNIDLNILMGSTSVQKTIFFINIFNTIMVHSLIVNMFPVSQITYMQFLNQSKYNIGGFNFSLALIKSCIFGLSEPNPEFKFHKLSLPSNLKKLLINNLDPRIHFALISPTQEAPSLKSFTVDGFDQEIIASSTFFLKKYFQINHKKKKITLPFVFENYYHHFGKNHSQILLWVRDFLKFENIFDLYSYRFFFNTQKFVNQIIFPTNHNKNQKMQN</sequence>
<name>A0ABQ8XSP8_9EUKA</name>
<feature type="domain" description="DUF547" evidence="1">
    <location>
        <begin position="170"/>
        <end position="292"/>
    </location>
</feature>
<organism evidence="2 3">
    <name type="scientific">Anaeramoeba flamelloides</name>
    <dbReference type="NCBI Taxonomy" id="1746091"/>
    <lineage>
        <taxon>Eukaryota</taxon>
        <taxon>Metamonada</taxon>
        <taxon>Anaeramoebidae</taxon>
        <taxon>Anaeramoeba</taxon>
    </lineage>
</organism>
<protein>
    <submittedName>
        <fullName evidence="2">Electron carrier/ protein disulfide oxidoreductase</fullName>
    </submittedName>
</protein>
<accession>A0ABQ8XSP8</accession>
<dbReference type="PANTHER" id="PTHR46361:SF3">
    <property type="entry name" value="ELECTRON CARRIER_ PROTEIN DISULFIDE OXIDOREDUCTASE"/>
    <property type="match status" value="1"/>
</dbReference>
<dbReference type="Proteomes" id="UP001150062">
    <property type="component" value="Unassembled WGS sequence"/>
</dbReference>
<evidence type="ECO:0000259" key="1">
    <source>
        <dbReference type="Pfam" id="PF04784"/>
    </source>
</evidence>
<keyword evidence="3" id="KW-1185">Reference proteome</keyword>
<dbReference type="SUPFAM" id="SSF48097">
    <property type="entry name" value="Regulator of G-protein signaling, RGS"/>
    <property type="match status" value="1"/>
</dbReference>
<proteinExistence type="predicted"/>
<dbReference type="EMBL" id="JAOAOG010000256">
    <property type="protein sequence ID" value="KAJ6235642.1"/>
    <property type="molecule type" value="Genomic_DNA"/>
</dbReference>
<evidence type="ECO:0000313" key="2">
    <source>
        <dbReference type="EMBL" id="KAJ6235642.1"/>
    </source>
</evidence>
<dbReference type="InterPro" id="IPR036305">
    <property type="entry name" value="RGS_sf"/>
</dbReference>
<comment type="caution">
    <text evidence="2">The sequence shown here is derived from an EMBL/GenBank/DDBJ whole genome shotgun (WGS) entry which is preliminary data.</text>
</comment>
<dbReference type="PANTHER" id="PTHR46361">
    <property type="entry name" value="ELECTRON CARRIER/ PROTEIN DISULFIDE OXIDOREDUCTASE"/>
    <property type="match status" value="1"/>
</dbReference>
<evidence type="ECO:0000313" key="3">
    <source>
        <dbReference type="Proteomes" id="UP001150062"/>
    </source>
</evidence>
<dbReference type="InterPro" id="IPR006869">
    <property type="entry name" value="DUF547"/>
</dbReference>
<dbReference type="Pfam" id="PF04784">
    <property type="entry name" value="DUF547"/>
    <property type="match status" value="1"/>
</dbReference>